<accession>G2Y7X5</accession>
<dbReference type="HOGENOM" id="CLU_2793700_0_0_1"/>
<dbReference type="Proteomes" id="UP000008177">
    <property type="component" value="Unplaced contigs"/>
</dbReference>
<protein>
    <submittedName>
        <fullName evidence="1">Uncharacterized protein</fullName>
    </submittedName>
</protein>
<dbReference type="AlphaFoldDB" id="G2Y7X5"/>
<dbReference type="InParanoid" id="G2Y7X5"/>
<dbReference type="EMBL" id="FQ790296">
    <property type="protein sequence ID" value="CCD48703.1"/>
    <property type="molecule type" value="Genomic_DNA"/>
</dbReference>
<evidence type="ECO:0000313" key="2">
    <source>
        <dbReference type="Proteomes" id="UP000008177"/>
    </source>
</evidence>
<proteinExistence type="predicted"/>
<name>G2Y7X5_BOTF4</name>
<reference evidence="2" key="1">
    <citation type="journal article" date="2011" name="PLoS Genet.">
        <title>Genomic analysis of the necrotrophic fungal pathogens Sclerotinia sclerotiorum and Botrytis cinerea.</title>
        <authorList>
            <person name="Amselem J."/>
            <person name="Cuomo C.A."/>
            <person name="van Kan J.A."/>
            <person name="Viaud M."/>
            <person name="Benito E.P."/>
            <person name="Couloux A."/>
            <person name="Coutinho P.M."/>
            <person name="de Vries R.P."/>
            <person name="Dyer P.S."/>
            <person name="Fillinger S."/>
            <person name="Fournier E."/>
            <person name="Gout L."/>
            <person name="Hahn M."/>
            <person name="Kohn L."/>
            <person name="Lapalu N."/>
            <person name="Plummer K.M."/>
            <person name="Pradier J.M."/>
            <person name="Quevillon E."/>
            <person name="Sharon A."/>
            <person name="Simon A."/>
            <person name="ten Have A."/>
            <person name="Tudzynski B."/>
            <person name="Tudzynski P."/>
            <person name="Wincker P."/>
            <person name="Andrew M."/>
            <person name="Anthouard V."/>
            <person name="Beever R.E."/>
            <person name="Beffa R."/>
            <person name="Benoit I."/>
            <person name="Bouzid O."/>
            <person name="Brault B."/>
            <person name="Chen Z."/>
            <person name="Choquer M."/>
            <person name="Collemare J."/>
            <person name="Cotton P."/>
            <person name="Danchin E.G."/>
            <person name="Da Silva C."/>
            <person name="Gautier A."/>
            <person name="Giraud C."/>
            <person name="Giraud T."/>
            <person name="Gonzalez C."/>
            <person name="Grossetete S."/>
            <person name="Guldener U."/>
            <person name="Henrissat B."/>
            <person name="Howlett B.J."/>
            <person name="Kodira C."/>
            <person name="Kretschmer M."/>
            <person name="Lappartient A."/>
            <person name="Leroch M."/>
            <person name="Levis C."/>
            <person name="Mauceli E."/>
            <person name="Neuveglise C."/>
            <person name="Oeser B."/>
            <person name="Pearson M."/>
            <person name="Poulain J."/>
            <person name="Poussereau N."/>
            <person name="Quesneville H."/>
            <person name="Rascle C."/>
            <person name="Schumacher J."/>
            <person name="Segurens B."/>
            <person name="Sexton A."/>
            <person name="Silva E."/>
            <person name="Sirven C."/>
            <person name="Soanes D.M."/>
            <person name="Talbot N.J."/>
            <person name="Templeton M."/>
            <person name="Yandava C."/>
            <person name="Yarden O."/>
            <person name="Zeng Q."/>
            <person name="Rollins J.A."/>
            <person name="Lebrun M.H."/>
            <person name="Dickman M."/>
        </authorList>
    </citation>
    <scope>NUCLEOTIDE SEQUENCE [LARGE SCALE GENOMIC DNA]</scope>
    <source>
        <strain evidence="2">T4</strain>
    </source>
</reference>
<organism evidence="1 2">
    <name type="scientific">Botryotinia fuckeliana (strain T4)</name>
    <name type="common">Noble rot fungus</name>
    <name type="synonym">Botrytis cinerea</name>
    <dbReference type="NCBI Taxonomy" id="999810"/>
    <lineage>
        <taxon>Eukaryota</taxon>
        <taxon>Fungi</taxon>
        <taxon>Dikarya</taxon>
        <taxon>Ascomycota</taxon>
        <taxon>Pezizomycotina</taxon>
        <taxon>Leotiomycetes</taxon>
        <taxon>Helotiales</taxon>
        <taxon>Sclerotiniaceae</taxon>
        <taxon>Botrytis</taxon>
    </lineage>
</organism>
<evidence type="ECO:0000313" key="1">
    <source>
        <dbReference type="EMBL" id="CCD48703.1"/>
    </source>
</evidence>
<gene>
    <name evidence="1" type="ORF">BofuT4_P033450.1</name>
</gene>
<sequence>MIQSSTVLYFLQKLGRREPIKKQRLENQMMIFLRKYLRQMMLRSRIPQVRLPQIVHPRKTITISIPRK</sequence>